<name>X0WJS0_9ZZZZ</name>
<comment type="caution">
    <text evidence="1">The sequence shown here is derived from an EMBL/GenBank/DDBJ whole genome shotgun (WGS) entry which is preliminary data.</text>
</comment>
<organism evidence="1">
    <name type="scientific">marine sediment metagenome</name>
    <dbReference type="NCBI Taxonomy" id="412755"/>
    <lineage>
        <taxon>unclassified sequences</taxon>
        <taxon>metagenomes</taxon>
        <taxon>ecological metagenomes</taxon>
    </lineage>
</organism>
<dbReference type="EMBL" id="BARS01045278">
    <property type="protein sequence ID" value="GAG30905.1"/>
    <property type="molecule type" value="Genomic_DNA"/>
</dbReference>
<sequence>LGGGDGGSLARFYPYPENIILADIDGDLINAGVNKYGLKSSLLLDESGDILLDSKSIDIVFCNSVIEHATIDKKYIWELRAGRKFKELALIQQAKMAHEIMRVGRKYWVQTPYKHFPFETHTWLPLTQYLPRRLQVKTIEYFNRFWVKKTSPDFHLLSKSEARALFPNAEIIFEKVCGLPKSLIIRGPINAAN</sequence>
<dbReference type="AlphaFoldDB" id="X0WJS0"/>
<evidence type="ECO:0008006" key="2">
    <source>
        <dbReference type="Google" id="ProtNLM"/>
    </source>
</evidence>
<protein>
    <recommendedName>
        <fullName evidence="2">Methyltransferase type 11 domain-containing protein</fullName>
    </recommendedName>
</protein>
<dbReference type="SUPFAM" id="SSF53335">
    <property type="entry name" value="S-adenosyl-L-methionine-dependent methyltransferases"/>
    <property type="match status" value="1"/>
</dbReference>
<accession>X0WJS0</accession>
<dbReference type="InterPro" id="IPR029063">
    <property type="entry name" value="SAM-dependent_MTases_sf"/>
</dbReference>
<reference evidence="1" key="1">
    <citation type="journal article" date="2014" name="Front. Microbiol.">
        <title>High frequency of phylogenetically diverse reductive dehalogenase-homologous genes in deep subseafloor sedimentary metagenomes.</title>
        <authorList>
            <person name="Kawai M."/>
            <person name="Futagami T."/>
            <person name="Toyoda A."/>
            <person name="Takaki Y."/>
            <person name="Nishi S."/>
            <person name="Hori S."/>
            <person name="Arai W."/>
            <person name="Tsubouchi T."/>
            <person name="Morono Y."/>
            <person name="Uchiyama I."/>
            <person name="Ito T."/>
            <person name="Fujiyama A."/>
            <person name="Inagaki F."/>
            <person name="Takami H."/>
        </authorList>
    </citation>
    <scope>NUCLEOTIDE SEQUENCE</scope>
    <source>
        <strain evidence="1">Expedition CK06-06</strain>
    </source>
</reference>
<evidence type="ECO:0000313" key="1">
    <source>
        <dbReference type="EMBL" id="GAG30905.1"/>
    </source>
</evidence>
<gene>
    <name evidence="1" type="ORF">S01H1_68279</name>
</gene>
<proteinExistence type="predicted"/>
<feature type="non-terminal residue" evidence="1">
    <location>
        <position position="1"/>
    </location>
</feature>